<evidence type="ECO:0000256" key="7">
    <source>
        <dbReference type="ARBA" id="ARBA00022729"/>
    </source>
</evidence>
<keyword evidence="19" id="KW-1185">Reference proteome</keyword>
<evidence type="ECO:0000256" key="10">
    <source>
        <dbReference type="ARBA" id="ARBA00023002"/>
    </source>
</evidence>
<feature type="transmembrane region" description="Helical" evidence="15">
    <location>
        <begin position="87"/>
        <end position="108"/>
    </location>
</feature>
<keyword evidence="7" id="KW-0732">Signal</keyword>
<evidence type="ECO:0000313" key="18">
    <source>
        <dbReference type="EMBL" id="GLP99616.1"/>
    </source>
</evidence>
<dbReference type="Pfam" id="PF06481">
    <property type="entry name" value="COX_ARM"/>
    <property type="match status" value="1"/>
</dbReference>
<dbReference type="InterPro" id="IPR045187">
    <property type="entry name" value="CcO_II"/>
</dbReference>
<evidence type="ECO:0000256" key="14">
    <source>
        <dbReference type="PIRNR" id="PIRNR000292"/>
    </source>
</evidence>
<proteinExistence type="inferred from homology"/>
<comment type="caution">
    <text evidence="18">The sequence shown here is derived from an EMBL/GenBank/DDBJ whole genome shotgun (WGS) entry which is preliminary data.</text>
</comment>
<dbReference type="RefSeq" id="WP_284722934.1">
    <property type="nucleotide sequence ID" value="NZ_BSND01000005.1"/>
</dbReference>
<organism evidence="18 19">
    <name type="scientific">Methylophaga thalassica</name>
    <dbReference type="NCBI Taxonomy" id="40223"/>
    <lineage>
        <taxon>Bacteria</taxon>
        <taxon>Pseudomonadati</taxon>
        <taxon>Pseudomonadota</taxon>
        <taxon>Gammaproteobacteria</taxon>
        <taxon>Thiotrichales</taxon>
        <taxon>Piscirickettsiaceae</taxon>
        <taxon>Methylophaga</taxon>
    </lineage>
</organism>
<comment type="similarity">
    <text evidence="2 14">Belongs to the cytochrome c oxidase subunit 2 family.</text>
</comment>
<evidence type="ECO:0000256" key="8">
    <source>
        <dbReference type="ARBA" id="ARBA00022982"/>
    </source>
</evidence>
<evidence type="ECO:0000313" key="19">
    <source>
        <dbReference type="Proteomes" id="UP001161423"/>
    </source>
</evidence>
<dbReference type="InterPro" id="IPR011759">
    <property type="entry name" value="Cyt_c_oxidase_su2_TM_dom"/>
</dbReference>
<dbReference type="NCBIfam" id="TIGR01433">
    <property type="entry name" value="CyoA"/>
    <property type="match status" value="1"/>
</dbReference>
<reference evidence="18" key="1">
    <citation type="journal article" date="2014" name="Int. J. Syst. Evol. Microbiol.">
        <title>Complete genome of a new Firmicutes species belonging to the dominant human colonic microbiota ('Ruminococcus bicirculans') reveals two chromosomes and a selective capacity to utilize plant glucans.</title>
        <authorList>
            <consortium name="NISC Comparative Sequencing Program"/>
            <person name="Wegmann U."/>
            <person name="Louis P."/>
            <person name="Goesmann A."/>
            <person name="Henrissat B."/>
            <person name="Duncan S.H."/>
            <person name="Flint H.J."/>
        </authorList>
    </citation>
    <scope>NUCLEOTIDE SEQUENCE</scope>
    <source>
        <strain evidence="18">NBRC 102424</strain>
    </source>
</reference>
<keyword evidence="8 14" id="KW-0249">Electron transport</keyword>
<keyword evidence="6 15" id="KW-0812">Transmembrane</keyword>
<gene>
    <name evidence="18" type="primary">cyoA</name>
    <name evidence="18" type="ORF">GCM10007891_14700</name>
</gene>
<keyword evidence="10 14" id="KW-0560">Oxidoreductase</keyword>
<dbReference type="InterPro" id="IPR008972">
    <property type="entry name" value="Cupredoxin"/>
</dbReference>
<dbReference type="PROSITE" id="PS51257">
    <property type="entry name" value="PROKAR_LIPOPROTEIN"/>
    <property type="match status" value="1"/>
</dbReference>
<keyword evidence="9 15" id="KW-1133">Transmembrane helix</keyword>
<evidence type="ECO:0000256" key="13">
    <source>
        <dbReference type="ARBA" id="ARBA00023288"/>
    </source>
</evidence>
<evidence type="ECO:0000256" key="11">
    <source>
        <dbReference type="ARBA" id="ARBA00023136"/>
    </source>
</evidence>
<evidence type="ECO:0000256" key="4">
    <source>
        <dbReference type="ARBA" id="ARBA00022475"/>
    </source>
</evidence>
<keyword evidence="12" id="KW-0564">Palmitate</keyword>
<evidence type="ECO:0000256" key="3">
    <source>
        <dbReference type="ARBA" id="ARBA00022448"/>
    </source>
</evidence>
<evidence type="ECO:0000259" key="17">
    <source>
        <dbReference type="PROSITE" id="PS50999"/>
    </source>
</evidence>
<keyword evidence="3 14" id="KW-0813">Transport</keyword>
<evidence type="ECO:0000256" key="12">
    <source>
        <dbReference type="ARBA" id="ARBA00023139"/>
    </source>
</evidence>
<keyword evidence="5 14" id="KW-0679">Respiratory chain</keyword>
<dbReference type="EMBL" id="BSND01000005">
    <property type="protein sequence ID" value="GLP99616.1"/>
    <property type="molecule type" value="Genomic_DNA"/>
</dbReference>
<protein>
    <recommendedName>
        <fullName evidence="14">Ubiquinol oxidase subunit 2</fullName>
    </recommendedName>
</protein>
<evidence type="ECO:0000256" key="6">
    <source>
        <dbReference type="ARBA" id="ARBA00022692"/>
    </source>
</evidence>
<keyword evidence="4 14" id="KW-1003">Cell membrane</keyword>
<keyword evidence="13" id="KW-0449">Lipoprotein</keyword>
<dbReference type="SUPFAM" id="SSF49503">
    <property type="entry name" value="Cupredoxins"/>
    <property type="match status" value="1"/>
</dbReference>
<dbReference type="InterPro" id="IPR002429">
    <property type="entry name" value="CcO_II-like_C"/>
</dbReference>
<evidence type="ECO:0000256" key="5">
    <source>
        <dbReference type="ARBA" id="ARBA00022660"/>
    </source>
</evidence>
<dbReference type="InterPro" id="IPR036257">
    <property type="entry name" value="Cyt_c_oxidase_su2_TM_sf"/>
</dbReference>
<dbReference type="PANTHER" id="PTHR22888:SF18">
    <property type="entry name" value="CYTOCHROME BO(3) UBIQUINOL OXIDASE SUBUNIT 2"/>
    <property type="match status" value="1"/>
</dbReference>
<dbReference type="CDD" id="cd04212">
    <property type="entry name" value="CuRO_UO_II"/>
    <property type="match status" value="1"/>
</dbReference>
<evidence type="ECO:0000259" key="16">
    <source>
        <dbReference type="PROSITE" id="PS50857"/>
    </source>
</evidence>
<dbReference type="SUPFAM" id="SSF81464">
    <property type="entry name" value="Cytochrome c oxidase subunit II-like, transmembrane region"/>
    <property type="match status" value="1"/>
</dbReference>
<dbReference type="Proteomes" id="UP001161423">
    <property type="component" value="Unassembled WGS sequence"/>
</dbReference>
<dbReference type="PROSITE" id="PS50999">
    <property type="entry name" value="COX2_TM"/>
    <property type="match status" value="1"/>
</dbReference>
<dbReference type="Gene3D" id="1.10.287.90">
    <property type="match status" value="1"/>
</dbReference>
<dbReference type="InterPro" id="IPR010514">
    <property type="entry name" value="COX_ARM"/>
</dbReference>
<evidence type="ECO:0000256" key="9">
    <source>
        <dbReference type="ARBA" id="ARBA00022989"/>
    </source>
</evidence>
<dbReference type="InterPro" id="IPR034227">
    <property type="entry name" value="CuRO_UO_II"/>
</dbReference>
<reference evidence="18" key="2">
    <citation type="submission" date="2023-01" db="EMBL/GenBank/DDBJ databases">
        <title>Draft genome sequence of Methylophaga thalassica strain NBRC 102424.</title>
        <authorList>
            <person name="Sun Q."/>
            <person name="Mori K."/>
        </authorList>
    </citation>
    <scope>NUCLEOTIDE SEQUENCE</scope>
    <source>
        <strain evidence="18">NBRC 102424</strain>
    </source>
</reference>
<accession>A0ABQ5TTX2</accession>
<feature type="domain" description="Cytochrome oxidase subunit II transmembrane region profile" evidence="17">
    <location>
        <begin position="20"/>
        <end position="117"/>
    </location>
</feature>
<evidence type="ECO:0000256" key="2">
    <source>
        <dbReference type="ARBA" id="ARBA00007866"/>
    </source>
</evidence>
<comment type="subcellular location">
    <subcellularLocation>
        <location evidence="1">Cell membrane</location>
        <topology evidence="1">Multi-pass membrane protein</topology>
    </subcellularLocation>
</comment>
<dbReference type="PANTHER" id="PTHR22888">
    <property type="entry name" value="CYTOCHROME C OXIDASE, SUBUNIT II"/>
    <property type="match status" value="1"/>
</dbReference>
<dbReference type="Pfam" id="PF00116">
    <property type="entry name" value="COX2"/>
    <property type="match status" value="1"/>
</dbReference>
<evidence type="ECO:0000256" key="1">
    <source>
        <dbReference type="ARBA" id="ARBA00004651"/>
    </source>
</evidence>
<keyword evidence="11 14" id="KW-0472">Membrane</keyword>
<dbReference type="PROSITE" id="PS50857">
    <property type="entry name" value="COX2_CUA"/>
    <property type="match status" value="1"/>
</dbReference>
<evidence type="ECO:0000256" key="15">
    <source>
        <dbReference type="SAM" id="Phobius"/>
    </source>
</evidence>
<dbReference type="Gene3D" id="2.60.40.420">
    <property type="entry name" value="Cupredoxins - blue copper proteins"/>
    <property type="match status" value="1"/>
</dbReference>
<dbReference type="InterPro" id="IPR006333">
    <property type="entry name" value="Cyt_o_ubiquinol_oxidase_su2"/>
</dbReference>
<sequence>MKKTKCSAFVRGLSMASAILLSGCKAGVLDPKGPVGHDERTLIITAVLLMLVVVIPVIVMTLVFAWKYRASNKKAEYKPNWAHSTKIEVIVWTVPCIIILILGTLTWITTHSLDPFKPLETADSQKPITIEVVALDWKWLFIYPEQHIATVNQVAFPENVPVRFKVTSDTVMNSFFIPQLGSQIYAMAGMQTEVNLLAHEIGSFDGMSAHFSGDGFSHMNFKALSQTPSQFNEWINKVKQAHRELDQDSYDALAKPSEQNPVAYYSSVKPDLFKSIVMNYMNTNSDMASEEMQSDSGVTDVR</sequence>
<dbReference type="PIRSF" id="PIRSF000292">
    <property type="entry name" value="Ubi_od_II"/>
    <property type="match status" value="1"/>
</dbReference>
<feature type="transmembrane region" description="Helical" evidence="15">
    <location>
        <begin position="42"/>
        <end position="66"/>
    </location>
</feature>
<feature type="domain" description="Cytochrome oxidase subunit II copper A binding" evidence="16">
    <location>
        <begin position="125"/>
        <end position="237"/>
    </location>
</feature>
<name>A0ABQ5TTX2_9GAMM</name>